<gene>
    <name evidence="2" type="ordered locus">WS1625</name>
</gene>
<dbReference type="STRING" id="273121.WS1625"/>
<dbReference type="CDD" id="cd06257">
    <property type="entry name" value="DnaJ"/>
    <property type="match status" value="1"/>
</dbReference>
<dbReference type="Pfam" id="PF00226">
    <property type="entry name" value="DnaJ"/>
    <property type="match status" value="1"/>
</dbReference>
<dbReference type="KEGG" id="wsu:WS1625"/>
<dbReference type="SMART" id="SM00271">
    <property type="entry name" value="DnaJ"/>
    <property type="match status" value="1"/>
</dbReference>
<keyword evidence="3" id="KW-1185">Reference proteome</keyword>
<feature type="domain" description="J" evidence="1">
    <location>
        <begin position="227"/>
        <end position="289"/>
    </location>
</feature>
<proteinExistence type="predicted"/>
<dbReference type="InterPro" id="IPR036869">
    <property type="entry name" value="J_dom_sf"/>
</dbReference>
<name>Q7MR65_WOLSU</name>
<reference evidence="2 3" key="1">
    <citation type="journal article" date="2003" name="Proc. Natl. Acad. Sci. U.S.A.">
        <title>Complete genome sequence and analysis of Wolinella succinogenes.</title>
        <authorList>
            <person name="Baar C."/>
            <person name="Eppinger M."/>
            <person name="Raddatz G."/>
            <person name="Simon JM."/>
            <person name="Lanz C."/>
            <person name="Klimmek O."/>
            <person name="Nandakumar R."/>
            <person name="Gross R."/>
            <person name="Rosinus A."/>
            <person name="Keller H."/>
            <person name="Jagtap P."/>
            <person name="Linke B."/>
            <person name="Meyer F."/>
            <person name="Lederer H."/>
            <person name="Schuster S.C."/>
        </authorList>
    </citation>
    <scope>NUCLEOTIDE SEQUENCE [LARGE SCALE GENOMIC DNA]</scope>
    <source>
        <strain evidence="3">ATCC 29543 / DSM 1740 / CCUG 13145 / JCM 31913 / LMG 7466 / NCTC 11488 / FDC 602W</strain>
    </source>
</reference>
<dbReference type="PROSITE" id="PS50076">
    <property type="entry name" value="DNAJ_2"/>
    <property type="match status" value="1"/>
</dbReference>
<evidence type="ECO:0000313" key="2">
    <source>
        <dbReference type="EMBL" id="CAE10657.1"/>
    </source>
</evidence>
<evidence type="ECO:0000313" key="3">
    <source>
        <dbReference type="Proteomes" id="UP000000422"/>
    </source>
</evidence>
<organism evidence="3">
    <name type="scientific">Wolinella succinogenes (strain ATCC 29543 / DSM 1740 / CCUG 13145 / JCM 31913 / LMG 7466 / NCTC 11488 / FDC 602W)</name>
    <name type="common">Vibrio succinogenes</name>
    <dbReference type="NCBI Taxonomy" id="273121"/>
    <lineage>
        <taxon>Bacteria</taxon>
        <taxon>Pseudomonadati</taxon>
        <taxon>Campylobacterota</taxon>
        <taxon>Epsilonproteobacteria</taxon>
        <taxon>Campylobacterales</taxon>
        <taxon>Helicobacteraceae</taxon>
        <taxon>Wolinella</taxon>
    </lineage>
</organism>
<dbReference type="HOGENOM" id="CLU_063644_0_0_7"/>
<dbReference type="InterPro" id="IPR001623">
    <property type="entry name" value="DnaJ_domain"/>
</dbReference>
<dbReference type="EMBL" id="BX571661">
    <property type="protein sequence ID" value="CAE10657.1"/>
    <property type="molecule type" value="Genomic_DNA"/>
</dbReference>
<dbReference type="Proteomes" id="UP000000422">
    <property type="component" value="Chromosome"/>
</dbReference>
<sequence>MWNALCFFGLIKPRCNPKNRSGEVEMKLELFEKYIQISIQRDSEFLKRAISFATRHFSQSYRLSSSILILDDGERLKKDYFLNWAYHIGLQKESRQKSVPFERLLENSELPIRIKIMDEASVLEYVQVAMRFIQPERIALCLNRPSRLARRYLISAFEEYIVSYGKQELYLDSTRTQFWEKLMGILSQKVIHNVVLDFDYDSFKAHNRFEGFESWDYMTKEERLIRQSLKVLSCKVNDDWSTIKNRYLELAREFHPDNVYGQDSSIVQGYTERFRSIQEAYERLKVSLRQIA</sequence>
<dbReference type="SUPFAM" id="SSF46565">
    <property type="entry name" value="Chaperone J-domain"/>
    <property type="match status" value="1"/>
</dbReference>
<dbReference type="Gene3D" id="1.10.287.110">
    <property type="entry name" value="DnaJ domain"/>
    <property type="match status" value="1"/>
</dbReference>
<dbReference type="eggNOG" id="COG2214">
    <property type="taxonomic scope" value="Bacteria"/>
</dbReference>
<accession>Q7MR65</accession>
<evidence type="ECO:0000259" key="1">
    <source>
        <dbReference type="PROSITE" id="PS50076"/>
    </source>
</evidence>
<dbReference type="AlphaFoldDB" id="Q7MR65"/>
<protein>
    <recommendedName>
        <fullName evidence="1">J domain-containing protein</fullName>
    </recommendedName>
</protein>